<feature type="region of interest" description="Disordered" evidence="1">
    <location>
        <begin position="96"/>
        <end position="141"/>
    </location>
</feature>
<protein>
    <submittedName>
        <fullName evidence="2">Uncharacterized protein</fullName>
    </submittedName>
</protein>
<dbReference type="EMBL" id="PGOL01005467">
    <property type="protein sequence ID" value="PKI35076.1"/>
    <property type="molecule type" value="Genomic_DNA"/>
</dbReference>
<evidence type="ECO:0000313" key="2">
    <source>
        <dbReference type="EMBL" id="PKI35076.1"/>
    </source>
</evidence>
<comment type="caution">
    <text evidence="2">The sequence shown here is derived from an EMBL/GenBank/DDBJ whole genome shotgun (WGS) entry which is preliminary data.</text>
</comment>
<keyword evidence="3" id="KW-1185">Reference proteome</keyword>
<organism evidence="2 3">
    <name type="scientific">Punica granatum</name>
    <name type="common">Pomegranate</name>
    <dbReference type="NCBI Taxonomy" id="22663"/>
    <lineage>
        <taxon>Eukaryota</taxon>
        <taxon>Viridiplantae</taxon>
        <taxon>Streptophyta</taxon>
        <taxon>Embryophyta</taxon>
        <taxon>Tracheophyta</taxon>
        <taxon>Spermatophyta</taxon>
        <taxon>Magnoliopsida</taxon>
        <taxon>eudicotyledons</taxon>
        <taxon>Gunneridae</taxon>
        <taxon>Pentapetalae</taxon>
        <taxon>rosids</taxon>
        <taxon>malvids</taxon>
        <taxon>Myrtales</taxon>
        <taxon>Lythraceae</taxon>
        <taxon>Punica</taxon>
    </lineage>
</organism>
<proteinExistence type="predicted"/>
<evidence type="ECO:0000256" key="1">
    <source>
        <dbReference type="SAM" id="MobiDB-lite"/>
    </source>
</evidence>
<feature type="region of interest" description="Disordered" evidence="1">
    <location>
        <begin position="1"/>
        <end position="25"/>
    </location>
</feature>
<accession>A0A2I0HUX9</accession>
<reference evidence="2 3" key="1">
    <citation type="submission" date="2017-11" db="EMBL/GenBank/DDBJ databases">
        <title>De-novo sequencing of pomegranate (Punica granatum L.) genome.</title>
        <authorList>
            <person name="Akparov Z."/>
            <person name="Amiraslanov A."/>
            <person name="Hajiyeva S."/>
            <person name="Abbasov M."/>
            <person name="Kaur K."/>
            <person name="Hamwieh A."/>
            <person name="Solovyev V."/>
            <person name="Salamov A."/>
            <person name="Braich B."/>
            <person name="Kosarev P."/>
            <person name="Mahmoud A."/>
            <person name="Hajiyev E."/>
            <person name="Babayeva S."/>
            <person name="Izzatullayeva V."/>
            <person name="Mammadov A."/>
            <person name="Mammadov A."/>
            <person name="Sharifova S."/>
            <person name="Ojaghi J."/>
            <person name="Eynullazada K."/>
            <person name="Bayramov B."/>
            <person name="Abdulazimova A."/>
            <person name="Shahmuradov I."/>
        </authorList>
    </citation>
    <scope>NUCLEOTIDE SEQUENCE [LARGE SCALE GENOMIC DNA]</scope>
    <source>
        <strain evidence="3">cv. AG2017</strain>
        <tissue evidence="2">Leaf</tissue>
    </source>
</reference>
<name>A0A2I0HUX9_PUNGR</name>
<gene>
    <name evidence="2" type="ORF">CRG98_044531</name>
</gene>
<sequence length="141" mass="15493">MDRTGEPFQSPLPPNEVDGGSRNWDGGGLNRMSPFGLPFLPARLLEVGVIGSGYPVFFTIPGPYLIRDRFQDFGTGPYPVESWNRNLPGTCIIPQVSDQETEEDSKGAHNANQNQDLQCQPDSAEKKELKGSPLSFRAISK</sequence>
<feature type="compositionally biased region" description="Polar residues" evidence="1">
    <location>
        <begin position="110"/>
        <end position="121"/>
    </location>
</feature>
<dbReference type="Proteomes" id="UP000233551">
    <property type="component" value="Unassembled WGS sequence"/>
</dbReference>
<dbReference type="AlphaFoldDB" id="A0A2I0HUX9"/>
<evidence type="ECO:0000313" key="3">
    <source>
        <dbReference type="Proteomes" id="UP000233551"/>
    </source>
</evidence>